<feature type="region of interest" description="Disordered" evidence="7">
    <location>
        <begin position="528"/>
        <end position="551"/>
    </location>
</feature>
<evidence type="ECO:0000313" key="10">
    <source>
        <dbReference type="EMBL" id="EON99435.1"/>
    </source>
</evidence>
<feature type="compositionally biased region" description="Basic and acidic residues" evidence="7">
    <location>
        <begin position="1"/>
        <end position="11"/>
    </location>
</feature>
<dbReference type="KEGG" id="tmn:UCRPA7_5043"/>
<sequence>MDRGDIEERLETSVGSGPFGYPATRDRDASIGTEMTDQTALERNKQLVRDFYRRVFDGQNADAVKDFVTKDYVQHGTHVPPGRAGLEGFVRMIFPDGPVPEPAEMRNPPTFMIAEGDMVVISAYFPQPDAERPGETYDYYVFDAFRIEDGKLAEHWSSINKIAPPVKPDSVPESLRQRTTTSQYKNIAVVGAGIGGLAAAVRLQQEGFDVDVYEQASELRELGAAVGLRPRTAKILESWGLKDRYTPCTSRVGNIFSLDGRTGAPMGEIAIPSETDDPDENWSDMIHRADLHNLLSSEIPRERIHLSHKCIRVTDLGDHVELAFSDGSTATAGAVVGADGIHSQIRPLIMQTDAVFSGLQGHRGTLPFEKVKDLLPEKLPCNWLLMNPDGVLSLFVVLPYAGGEYVAFDAVLPAKEAVSESWRNTTTRDELIGRLAGFEPRVQEIVRRFDQDEILALGMYDRDPISVWTKNRITLLGDAAHPMLPTEGQGANMAIQDAQILGNCLSGAMPDQFPAAFQNYAELRIPVTRETQRKSRDKRPFDSELPPLPTM</sequence>
<dbReference type="InterPro" id="IPR002938">
    <property type="entry name" value="FAD-bd"/>
</dbReference>
<dbReference type="PANTHER" id="PTHR13789">
    <property type="entry name" value="MONOOXYGENASE"/>
    <property type="match status" value="1"/>
</dbReference>
<dbReference type="eggNOG" id="KOG2614">
    <property type="taxonomic scope" value="Eukaryota"/>
</dbReference>
<organism evidence="10 11">
    <name type="scientific">Phaeoacremonium minimum (strain UCR-PA7)</name>
    <name type="common">Esca disease fungus</name>
    <name type="synonym">Togninia minima</name>
    <dbReference type="NCBI Taxonomy" id="1286976"/>
    <lineage>
        <taxon>Eukaryota</taxon>
        <taxon>Fungi</taxon>
        <taxon>Dikarya</taxon>
        <taxon>Ascomycota</taxon>
        <taxon>Pezizomycotina</taxon>
        <taxon>Sordariomycetes</taxon>
        <taxon>Sordariomycetidae</taxon>
        <taxon>Togniniales</taxon>
        <taxon>Togniniaceae</taxon>
        <taxon>Phaeoacremonium</taxon>
    </lineage>
</organism>
<gene>
    <name evidence="10" type="ORF">UCRPA7_5043</name>
</gene>
<dbReference type="GO" id="GO:0071949">
    <property type="term" value="F:FAD binding"/>
    <property type="evidence" value="ECO:0007669"/>
    <property type="project" value="InterPro"/>
</dbReference>
<evidence type="ECO:0000256" key="7">
    <source>
        <dbReference type="SAM" id="MobiDB-lite"/>
    </source>
</evidence>
<dbReference type="EMBL" id="KB933150">
    <property type="protein sequence ID" value="EON99435.1"/>
    <property type="molecule type" value="Genomic_DNA"/>
</dbReference>
<evidence type="ECO:0000259" key="8">
    <source>
        <dbReference type="Pfam" id="PF01494"/>
    </source>
</evidence>
<keyword evidence="4" id="KW-0274">FAD</keyword>
<dbReference type="HOGENOM" id="CLU_494473_0_0_1"/>
<accession>R8BJD1</accession>
<evidence type="ECO:0000256" key="4">
    <source>
        <dbReference type="ARBA" id="ARBA00022827"/>
    </source>
</evidence>
<evidence type="ECO:0000256" key="5">
    <source>
        <dbReference type="ARBA" id="ARBA00023002"/>
    </source>
</evidence>
<evidence type="ECO:0000313" key="11">
    <source>
        <dbReference type="Proteomes" id="UP000014074"/>
    </source>
</evidence>
<keyword evidence="6 10" id="KW-0503">Monooxygenase</keyword>
<keyword evidence="3" id="KW-0285">Flavoprotein</keyword>
<protein>
    <submittedName>
        <fullName evidence="10">Putative salicylate 1-monooxygenase protein</fullName>
    </submittedName>
</protein>
<evidence type="ECO:0000259" key="9">
    <source>
        <dbReference type="Pfam" id="PF12680"/>
    </source>
</evidence>
<name>R8BJD1_PHAM7</name>
<dbReference type="RefSeq" id="XP_007915781.1">
    <property type="nucleotide sequence ID" value="XM_007917590.1"/>
</dbReference>
<dbReference type="PANTHER" id="PTHR13789:SF318">
    <property type="entry name" value="GERANYLGERANYL DIPHOSPHATE REDUCTASE"/>
    <property type="match status" value="1"/>
</dbReference>
<feature type="region of interest" description="Disordered" evidence="7">
    <location>
        <begin position="1"/>
        <end position="32"/>
    </location>
</feature>
<dbReference type="InterPro" id="IPR050493">
    <property type="entry name" value="FAD-dep_Monooxygenase_BioMet"/>
</dbReference>
<keyword evidence="5" id="KW-0560">Oxidoreductase</keyword>
<keyword evidence="11" id="KW-1185">Reference proteome</keyword>
<dbReference type="GO" id="GO:0004497">
    <property type="term" value="F:monooxygenase activity"/>
    <property type="evidence" value="ECO:0007669"/>
    <property type="project" value="UniProtKB-KW"/>
</dbReference>
<dbReference type="InterPro" id="IPR037401">
    <property type="entry name" value="SnoaL-like"/>
</dbReference>
<dbReference type="Gene3D" id="3.50.50.60">
    <property type="entry name" value="FAD/NAD(P)-binding domain"/>
    <property type="match status" value="1"/>
</dbReference>
<dbReference type="GeneID" id="19325558"/>
<feature type="domain" description="FAD-binding" evidence="8">
    <location>
        <begin position="187"/>
        <end position="530"/>
    </location>
</feature>
<evidence type="ECO:0000256" key="3">
    <source>
        <dbReference type="ARBA" id="ARBA00022630"/>
    </source>
</evidence>
<dbReference type="SUPFAM" id="SSF51905">
    <property type="entry name" value="FAD/NAD(P)-binding domain"/>
    <property type="match status" value="1"/>
</dbReference>
<dbReference type="AlphaFoldDB" id="R8BJD1"/>
<feature type="compositionally biased region" description="Basic and acidic residues" evidence="7">
    <location>
        <begin position="530"/>
        <end position="542"/>
    </location>
</feature>
<dbReference type="Pfam" id="PF01494">
    <property type="entry name" value="FAD_binding_3"/>
    <property type="match status" value="1"/>
</dbReference>
<dbReference type="Gene3D" id="3.10.450.50">
    <property type="match status" value="1"/>
</dbReference>
<dbReference type="InterPro" id="IPR036188">
    <property type="entry name" value="FAD/NAD-bd_sf"/>
</dbReference>
<dbReference type="InterPro" id="IPR032710">
    <property type="entry name" value="NTF2-like_dom_sf"/>
</dbReference>
<dbReference type="Proteomes" id="UP000014074">
    <property type="component" value="Unassembled WGS sequence"/>
</dbReference>
<dbReference type="OrthoDB" id="9993796at2759"/>
<dbReference type="PRINTS" id="PR00420">
    <property type="entry name" value="RNGMNOXGNASE"/>
</dbReference>
<comment type="cofactor">
    <cofactor evidence="1">
        <name>FAD</name>
        <dbReference type="ChEBI" id="CHEBI:57692"/>
    </cofactor>
</comment>
<evidence type="ECO:0000256" key="1">
    <source>
        <dbReference type="ARBA" id="ARBA00001974"/>
    </source>
</evidence>
<evidence type="ECO:0000256" key="6">
    <source>
        <dbReference type="ARBA" id="ARBA00023033"/>
    </source>
</evidence>
<dbReference type="Pfam" id="PF12680">
    <property type="entry name" value="SnoaL_2"/>
    <property type="match status" value="1"/>
</dbReference>
<evidence type="ECO:0000256" key="2">
    <source>
        <dbReference type="ARBA" id="ARBA00007992"/>
    </source>
</evidence>
<comment type="similarity">
    <text evidence="2">Belongs to the paxM FAD-dependent monooxygenase family.</text>
</comment>
<proteinExistence type="inferred from homology"/>
<dbReference type="SUPFAM" id="SSF54427">
    <property type="entry name" value="NTF2-like"/>
    <property type="match status" value="1"/>
</dbReference>
<feature type="domain" description="SnoaL-like" evidence="9">
    <location>
        <begin position="48"/>
        <end position="155"/>
    </location>
</feature>
<reference evidence="11" key="1">
    <citation type="journal article" date="2013" name="Genome Announc.">
        <title>Draft genome sequence of the ascomycete Phaeoacremonium aleophilum strain UCR-PA7, a causal agent of the esca disease complex in grapevines.</title>
        <authorList>
            <person name="Blanco-Ulate B."/>
            <person name="Rolshausen P."/>
            <person name="Cantu D."/>
        </authorList>
    </citation>
    <scope>NUCLEOTIDE SEQUENCE [LARGE SCALE GENOMIC DNA]</scope>
    <source>
        <strain evidence="11">UCR-PA7</strain>
    </source>
</reference>